<feature type="compositionally biased region" description="Basic and acidic residues" evidence="1">
    <location>
        <begin position="402"/>
        <end position="438"/>
    </location>
</feature>
<dbReference type="AlphaFoldDB" id="A0A078AX39"/>
<feature type="compositionally biased region" description="Low complexity" evidence="1">
    <location>
        <begin position="321"/>
        <end position="330"/>
    </location>
</feature>
<feature type="compositionally biased region" description="Basic and acidic residues" evidence="1">
    <location>
        <begin position="361"/>
        <end position="371"/>
    </location>
</feature>
<sequence length="540" mass="62653">MNYNNINSDKQEANSLNYNSLNEFDSLSKEEQALKLKEKLLRDLGYVQDTEDLTQQHLGLDQGPMNIGSPDGQVKPTKNTMKFAPKLPQTKGNSTIRNNNPNLSRAHHQALSKQLSQTQQEEELKETQRIVKKYSSKKQESSNGGDTEMSNMEGQLQQQLTSQAIEHRLARAMNSVSDSNIENNSQRFISKSGDNSSLINGPCIVRVKRKRDADQLDQIYLEFDQKGTLKRSKLVTEAEIIERQLSKFKLGNQYTTSQSDNKDQFSLGKQNKFVQDKDNEESSMKQVTLRRLRLPGTVSKRDNENEIKEYCMNIMNMRRNQQRQQMLNQKRTTEDGRVESQNNDTIQNRQLKILELITDSQHQDEESKEMDMQATSQQKKGVTDENESDYDYFLAEDLPLTEQDKPKRVEDDRSDQDSHDSNREDHSQNDYPDERSSYDDSQNEDNDYEQELKQYSYKVQNGTKPRKSSDMIDEEEAASKYNQKQSKQLKNGIFDKLMRKDKNWSHANKMAIDITQNATLEMYEPEVVDSEDNDDDVDMY</sequence>
<feature type="region of interest" description="Disordered" evidence="1">
    <location>
        <begin position="361"/>
        <end position="487"/>
    </location>
</feature>
<name>A0A078AX39_STYLE</name>
<feature type="compositionally biased region" description="Polar residues" evidence="1">
    <location>
        <begin position="90"/>
        <end position="103"/>
    </location>
</feature>
<reference evidence="2 3" key="1">
    <citation type="submission" date="2014-06" db="EMBL/GenBank/DDBJ databases">
        <authorList>
            <person name="Swart Estienne"/>
        </authorList>
    </citation>
    <scope>NUCLEOTIDE SEQUENCE [LARGE SCALE GENOMIC DNA]</scope>
    <source>
        <strain evidence="2 3">130c</strain>
    </source>
</reference>
<dbReference type="EMBL" id="CCKQ01014927">
    <property type="protein sequence ID" value="CDW86734.1"/>
    <property type="molecule type" value="Genomic_DNA"/>
</dbReference>
<dbReference type="Proteomes" id="UP000039865">
    <property type="component" value="Unassembled WGS sequence"/>
</dbReference>
<accession>A0A078AX39</accession>
<proteinExistence type="predicted"/>
<evidence type="ECO:0000313" key="3">
    <source>
        <dbReference type="Proteomes" id="UP000039865"/>
    </source>
</evidence>
<evidence type="ECO:0000313" key="2">
    <source>
        <dbReference type="EMBL" id="CDW86734.1"/>
    </source>
</evidence>
<gene>
    <name evidence="2" type="primary">Contig15903.g16952</name>
    <name evidence="2" type="ORF">STYLEM_15832</name>
</gene>
<protein>
    <submittedName>
        <fullName evidence="2">Uncharacterized protein</fullName>
    </submittedName>
</protein>
<evidence type="ECO:0000256" key="1">
    <source>
        <dbReference type="SAM" id="MobiDB-lite"/>
    </source>
</evidence>
<keyword evidence="3" id="KW-1185">Reference proteome</keyword>
<feature type="region of interest" description="Disordered" evidence="1">
    <location>
        <begin position="84"/>
        <end position="126"/>
    </location>
</feature>
<feature type="region of interest" description="Disordered" evidence="1">
    <location>
        <begin position="321"/>
        <end position="349"/>
    </location>
</feature>
<feature type="compositionally biased region" description="Polar residues" evidence="1">
    <location>
        <begin position="339"/>
        <end position="349"/>
    </location>
</feature>
<organism evidence="2 3">
    <name type="scientific">Stylonychia lemnae</name>
    <name type="common">Ciliate</name>
    <dbReference type="NCBI Taxonomy" id="5949"/>
    <lineage>
        <taxon>Eukaryota</taxon>
        <taxon>Sar</taxon>
        <taxon>Alveolata</taxon>
        <taxon>Ciliophora</taxon>
        <taxon>Intramacronucleata</taxon>
        <taxon>Spirotrichea</taxon>
        <taxon>Stichotrichia</taxon>
        <taxon>Sporadotrichida</taxon>
        <taxon>Oxytrichidae</taxon>
        <taxon>Stylonychinae</taxon>
        <taxon>Stylonychia</taxon>
    </lineage>
</organism>
<dbReference type="InParanoid" id="A0A078AX39"/>